<dbReference type="InterPro" id="IPR029058">
    <property type="entry name" value="AB_hydrolase_fold"/>
</dbReference>
<proteinExistence type="predicted"/>
<dbReference type="RefSeq" id="WP_101833732.1">
    <property type="nucleotide sequence ID" value="NZ_FZMO01000401.1"/>
</dbReference>
<dbReference type="SUPFAM" id="SSF53474">
    <property type="entry name" value="alpha/beta-Hydrolases"/>
    <property type="match status" value="1"/>
</dbReference>
<accession>A0A2I2KXN4</accession>
<evidence type="ECO:0000313" key="2">
    <source>
        <dbReference type="Proteomes" id="UP000234331"/>
    </source>
</evidence>
<dbReference type="EMBL" id="FZMO01000401">
    <property type="protein sequence ID" value="SNQ50424.1"/>
    <property type="molecule type" value="Genomic_DNA"/>
</dbReference>
<reference evidence="1 2" key="1">
    <citation type="submission" date="2017-06" db="EMBL/GenBank/DDBJ databases">
        <authorList>
            <person name="Kim H.J."/>
            <person name="Triplett B.A."/>
        </authorList>
    </citation>
    <scope>NUCLEOTIDE SEQUENCE [LARGE SCALE GENOMIC DNA]</scope>
    <source>
        <strain evidence="1">FRACA_ARgP5</strain>
    </source>
</reference>
<keyword evidence="2" id="KW-1185">Reference proteome</keyword>
<sequence length="334" mass="35544">MRAFNVNVDVSGRTELGGMLWTATTIHLPEDTDGPTTVLFAFPGGGYGRRYFHIDAQPGYSQAAHHTAAGLVVVACDHLFVGDSARPADPLALTYENLAATNHATVRHVVDGLRDGTLARDIPPLDVANVVGVGHSMAGALLTVQQANHRTFDGVAFLGWSGLGASLPAQGGGRAGYTFPARGTDLHSIFAKVVEAASLNEEEFRFFLHWPDEGPALMEADLACYQPFSGVIRGDTRSPWGSSTIPPCAATMLTEGAVAVEAATIDVPVLVGCGERDIVPDPWAEPSAYRSSSQVSLVVVPRMAHAHNFARTRERLWDHVVAFARQAQPTKVAA</sequence>
<organism evidence="1 2">
    <name type="scientific">Frankia canadensis</name>
    <dbReference type="NCBI Taxonomy" id="1836972"/>
    <lineage>
        <taxon>Bacteria</taxon>
        <taxon>Bacillati</taxon>
        <taxon>Actinomycetota</taxon>
        <taxon>Actinomycetes</taxon>
        <taxon>Frankiales</taxon>
        <taxon>Frankiaceae</taxon>
        <taxon>Frankia</taxon>
    </lineage>
</organism>
<evidence type="ECO:0000313" key="1">
    <source>
        <dbReference type="EMBL" id="SNQ50424.1"/>
    </source>
</evidence>
<name>A0A2I2KXN4_9ACTN</name>
<dbReference type="Proteomes" id="UP000234331">
    <property type="component" value="Unassembled WGS sequence"/>
</dbReference>
<evidence type="ECO:0008006" key="3">
    <source>
        <dbReference type="Google" id="ProtNLM"/>
    </source>
</evidence>
<dbReference type="Gene3D" id="3.40.50.1820">
    <property type="entry name" value="alpha/beta hydrolase"/>
    <property type="match status" value="1"/>
</dbReference>
<dbReference type="AlphaFoldDB" id="A0A2I2KXN4"/>
<gene>
    <name evidence="1" type="ORF">FRACA_460014</name>
</gene>
<protein>
    <recommendedName>
        <fullName evidence="3">Alpha/beta hydrolase</fullName>
    </recommendedName>
</protein>
<dbReference type="OrthoDB" id="4512892at2"/>